<keyword evidence="1" id="KW-0472">Membrane</keyword>
<reference evidence="2 3" key="2">
    <citation type="submission" date="2015-05" db="EMBL/GenBank/DDBJ databases">
        <title>Distinctive expansion of gene families associated with plant cell wall degradation and secondary metabolism in the genomes of grapevine trunk pathogens.</title>
        <authorList>
            <person name="Lawrence D.P."/>
            <person name="Travadon R."/>
            <person name="Rolshausen P.E."/>
            <person name="Baumgartner K."/>
        </authorList>
    </citation>
    <scope>NUCLEOTIDE SEQUENCE [LARGE SCALE GENOMIC DNA]</scope>
    <source>
        <strain evidence="2">DS831</strain>
    </source>
</reference>
<sequence length="101" mass="10799">MVAVAIPVIVVSKIKQLATNACISVKKGLESFRSEAPPIIKKGLIRFKEATSACFRLIIAWVKERPYLTALIVIAIMLAIMLPSVILHAVDLTATGVAVGS</sequence>
<accession>A0A0G2ELH4</accession>
<evidence type="ECO:0000256" key="1">
    <source>
        <dbReference type="SAM" id="Phobius"/>
    </source>
</evidence>
<comment type="caution">
    <text evidence="2">The sequence shown here is derived from an EMBL/GenBank/DDBJ whole genome shotgun (WGS) entry which is preliminary data.</text>
</comment>
<proteinExistence type="predicted"/>
<dbReference type="EMBL" id="LAQI01000065">
    <property type="protein sequence ID" value="KKY23627.1"/>
    <property type="molecule type" value="Genomic_DNA"/>
</dbReference>
<reference evidence="2 3" key="1">
    <citation type="submission" date="2015-03" db="EMBL/GenBank/DDBJ databases">
        <authorList>
            <person name="Morales-Cruz A."/>
            <person name="Amrine K.C."/>
            <person name="Cantu D."/>
        </authorList>
    </citation>
    <scope>NUCLEOTIDE SEQUENCE [LARGE SCALE GENOMIC DNA]</scope>
    <source>
        <strain evidence="2">DS831</strain>
    </source>
</reference>
<protein>
    <submittedName>
        <fullName evidence="2">Uncharacterized protein</fullName>
    </submittedName>
</protein>
<keyword evidence="1" id="KW-1133">Transmembrane helix</keyword>
<evidence type="ECO:0000313" key="3">
    <source>
        <dbReference type="Proteomes" id="UP000034182"/>
    </source>
</evidence>
<dbReference type="AlphaFoldDB" id="A0A0G2ELH4"/>
<evidence type="ECO:0000313" key="2">
    <source>
        <dbReference type="EMBL" id="KKY23627.1"/>
    </source>
</evidence>
<dbReference type="Proteomes" id="UP000034182">
    <property type="component" value="Unassembled WGS sequence"/>
</dbReference>
<feature type="transmembrane region" description="Helical" evidence="1">
    <location>
        <begin position="67"/>
        <end position="90"/>
    </location>
</feature>
<name>A0A0G2ELH4_9PEZI</name>
<organism evidence="2 3">
    <name type="scientific">Diplodia seriata</name>
    <dbReference type="NCBI Taxonomy" id="420778"/>
    <lineage>
        <taxon>Eukaryota</taxon>
        <taxon>Fungi</taxon>
        <taxon>Dikarya</taxon>
        <taxon>Ascomycota</taxon>
        <taxon>Pezizomycotina</taxon>
        <taxon>Dothideomycetes</taxon>
        <taxon>Dothideomycetes incertae sedis</taxon>
        <taxon>Botryosphaeriales</taxon>
        <taxon>Botryosphaeriaceae</taxon>
        <taxon>Diplodia</taxon>
    </lineage>
</organism>
<keyword evidence="1" id="KW-0812">Transmembrane</keyword>
<gene>
    <name evidence="2" type="ORF">UCDDS831_g02848</name>
</gene>